<gene>
    <name evidence="8" type="ORF">AMJ39_01800</name>
</gene>
<dbReference type="PANTHER" id="PTHR30188">
    <property type="entry name" value="ABC TRANSPORTER PERMEASE PROTEIN-RELATED"/>
    <property type="match status" value="1"/>
</dbReference>
<dbReference type="STRING" id="1703770.AMJ39_01800"/>
<dbReference type="PANTHER" id="PTHR30188:SF4">
    <property type="entry name" value="PROTEIN TRIGALACTOSYLDIACYLGLYCEROL 1, CHLOROPLASTIC"/>
    <property type="match status" value="1"/>
</dbReference>
<keyword evidence="5 7" id="KW-1133">Transmembrane helix</keyword>
<evidence type="ECO:0000256" key="4">
    <source>
        <dbReference type="ARBA" id="ARBA00022692"/>
    </source>
</evidence>
<sequence>MMVQLVERVGDRVIGGLAHVGGVVMMLARIISTLPKLPRSLGLTVDQMMAMGVNSLPLVAITSAFTGMVASVQTAYQFRDYTPMVLLGSAVGKMVLIELGPVLTALVVAGRVGASIAAELGTMKVTEQIDALETLAVDPIRYLALPRFVSGMIMLPVLVIMADVIAILGGMFVAVFAVGVSAETFTRGLRLYFQFRDVFGGLFKAVIFGMIIAVMGCYQGFNAGWGAGGVGRATTRAVVYSCLLILIFDYVVAELVFR</sequence>
<dbReference type="EMBL" id="LIZS01000006">
    <property type="protein sequence ID" value="KPJ54158.1"/>
    <property type="molecule type" value="Genomic_DNA"/>
</dbReference>
<name>A0A0S7WVC8_UNCT6</name>
<reference evidence="8 9" key="1">
    <citation type="journal article" date="2015" name="Microbiome">
        <title>Genomic resolution of linkages in carbon, nitrogen, and sulfur cycling among widespread estuary sediment bacteria.</title>
        <authorList>
            <person name="Baker B.J."/>
            <person name="Lazar C.S."/>
            <person name="Teske A.P."/>
            <person name="Dick G.J."/>
        </authorList>
    </citation>
    <scope>NUCLEOTIDE SEQUENCE [LARGE SCALE GENOMIC DNA]</scope>
    <source>
        <strain evidence="8">DG_24</strain>
    </source>
</reference>
<evidence type="ECO:0000256" key="1">
    <source>
        <dbReference type="ARBA" id="ARBA00004141"/>
    </source>
</evidence>
<feature type="transmembrane region" description="Helical" evidence="7">
    <location>
        <begin position="84"/>
        <end position="109"/>
    </location>
</feature>
<organism evidence="8 9">
    <name type="scientific">candidate division TA06 bacterium DG_24</name>
    <dbReference type="NCBI Taxonomy" id="1703770"/>
    <lineage>
        <taxon>Bacteria</taxon>
        <taxon>Bacteria division TA06</taxon>
    </lineage>
</organism>
<evidence type="ECO:0000256" key="6">
    <source>
        <dbReference type="ARBA" id="ARBA00023136"/>
    </source>
</evidence>
<comment type="similarity">
    <text evidence="2 7">Belongs to the MlaE permease family.</text>
</comment>
<keyword evidence="6 7" id="KW-0472">Membrane</keyword>
<dbReference type="Proteomes" id="UP000052008">
    <property type="component" value="Unassembled WGS sequence"/>
</dbReference>
<dbReference type="PATRIC" id="fig|1703770.3.peg.402"/>
<feature type="transmembrane region" description="Helical" evidence="7">
    <location>
        <begin position="201"/>
        <end position="221"/>
    </location>
</feature>
<proteinExistence type="inferred from homology"/>
<feature type="transmembrane region" description="Helical" evidence="7">
    <location>
        <begin position="51"/>
        <end position="72"/>
    </location>
</feature>
<dbReference type="NCBIfam" id="TIGR00056">
    <property type="entry name" value="MlaE family lipid ABC transporter permease subunit"/>
    <property type="match status" value="1"/>
</dbReference>
<keyword evidence="4 7" id="KW-0812">Transmembrane</keyword>
<protein>
    <recommendedName>
        <fullName evidence="10">ABC transporter permease</fullName>
    </recommendedName>
</protein>
<feature type="transmembrane region" description="Helical" evidence="7">
    <location>
        <begin position="237"/>
        <end position="257"/>
    </location>
</feature>
<evidence type="ECO:0000256" key="5">
    <source>
        <dbReference type="ARBA" id="ARBA00022989"/>
    </source>
</evidence>
<evidence type="ECO:0008006" key="10">
    <source>
        <dbReference type="Google" id="ProtNLM"/>
    </source>
</evidence>
<feature type="transmembrane region" description="Helical" evidence="7">
    <location>
        <begin position="153"/>
        <end position="180"/>
    </location>
</feature>
<dbReference type="InterPro" id="IPR003453">
    <property type="entry name" value="ABC_MlaE_roteobac"/>
</dbReference>
<dbReference type="InterPro" id="IPR030802">
    <property type="entry name" value="Permease_MalE"/>
</dbReference>
<dbReference type="Pfam" id="PF02405">
    <property type="entry name" value="MlaE"/>
    <property type="match status" value="1"/>
</dbReference>
<evidence type="ECO:0000256" key="3">
    <source>
        <dbReference type="ARBA" id="ARBA00022448"/>
    </source>
</evidence>
<evidence type="ECO:0000313" key="9">
    <source>
        <dbReference type="Proteomes" id="UP000052008"/>
    </source>
</evidence>
<dbReference type="GO" id="GO:0005548">
    <property type="term" value="F:phospholipid transporter activity"/>
    <property type="evidence" value="ECO:0007669"/>
    <property type="project" value="TreeGrafter"/>
</dbReference>
<dbReference type="AlphaFoldDB" id="A0A0S7WVC8"/>
<keyword evidence="3" id="KW-0813">Transport</keyword>
<evidence type="ECO:0000256" key="7">
    <source>
        <dbReference type="RuleBase" id="RU362044"/>
    </source>
</evidence>
<evidence type="ECO:0000313" key="8">
    <source>
        <dbReference type="EMBL" id="KPJ54158.1"/>
    </source>
</evidence>
<accession>A0A0S7WVC8</accession>
<comment type="subcellular location">
    <subcellularLocation>
        <location evidence="1">Membrane</location>
        <topology evidence="1">Multi-pass membrane protein</topology>
    </subcellularLocation>
</comment>
<dbReference type="GO" id="GO:0043190">
    <property type="term" value="C:ATP-binding cassette (ABC) transporter complex"/>
    <property type="evidence" value="ECO:0007669"/>
    <property type="project" value="InterPro"/>
</dbReference>
<evidence type="ECO:0000256" key="2">
    <source>
        <dbReference type="ARBA" id="ARBA00007556"/>
    </source>
</evidence>
<feature type="transmembrane region" description="Helical" evidence="7">
    <location>
        <begin position="12"/>
        <end position="31"/>
    </location>
</feature>
<comment type="caution">
    <text evidence="8">The sequence shown here is derived from an EMBL/GenBank/DDBJ whole genome shotgun (WGS) entry which is preliminary data.</text>
</comment>